<name>A0A9E7DIQ2_9FIRM</name>
<feature type="compositionally biased region" description="Basic and acidic residues" evidence="1">
    <location>
        <begin position="45"/>
        <end position="54"/>
    </location>
</feature>
<keyword evidence="4" id="KW-1185">Reference proteome</keyword>
<dbReference type="PROSITE" id="PS51257">
    <property type="entry name" value="PROKAR_LIPOPROTEIN"/>
    <property type="match status" value="1"/>
</dbReference>
<feature type="signal peptide" evidence="2">
    <location>
        <begin position="1"/>
        <end position="19"/>
    </location>
</feature>
<feature type="compositionally biased region" description="Basic and acidic residues" evidence="1">
    <location>
        <begin position="26"/>
        <end position="38"/>
    </location>
</feature>
<dbReference type="AlphaFoldDB" id="A0A9E7DIQ2"/>
<sequence length="242" mass="26071">MKKIKFLAMLLMVSLLLVACGHKTDTTTDNKEETKTAESTETTDTEEKTDDKDAATLNGVTEENPLKVDKDAKSVTIYTKYNGKFETEATRHLVICKDGKLSDKSIFSSYVSPTDFYNALVEVGAEAGNNMTADNASTTKSEGSKLEISLCWAGQEGSVGIDDVVKDSNGKAIDMRFSGNIDPSKEYNTGCISCLDSCFVGITSNGEYPLGAIEETKEVSFSVDADKAPEDGTPVAITYTVK</sequence>
<feature type="region of interest" description="Disordered" evidence="1">
    <location>
        <begin position="26"/>
        <end position="54"/>
    </location>
</feature>
<dbReference type="KEGG" id="fms:M1R53_05585"/>
<dbReference type="Proteomes" id="UP000831151">
    <property type="component" value="Chromosome"/>
</dbReference>
<proteinExistence type="predicted"/>
<reference evidence="3" key="1">
    <citation type="submission" date="2022-04" db="EMBL/GenBank/DDBJ databases">
        <title>Complete genome sequences of Ezakiella coagulans and Fenollaria massiliensis.</title>
        <authorList>
            <person name="France M.T."/>
            <person name="Clifford J."/>
            <person name="Narina S."/>
            <person name="Rutt L."/>
            <person name="Ravel J."/>
        </authorList>
    </citation>
    <scope>NUCLEOTIDE SEQUENCE</scope>
    <source>
        <strain evidence="3">C0061C2</strain>
    </source>
</reference>
<dbReference type="EMBL" id="CP096649">
    <property type="protein sequence ID" value="UQK58710.1"/>
    <property type="molecule type" value="Genomic_DNA"/>
</dbReference>
<gene>
    <name evidence="3" type="ORF">M1R53_05585</name>
</gene>
<accession>A0A9E7DIQ2</accession>
<keyword evidence="2" id="KW-0732">Signal</keyword>
<dbReference type="InterPro" id="IPR047750">
    <property type="entry name" value="YdjY-like"/>
</dbReference>
<evidence type="ECO:0000313" key="4">
    <source>
        <dbReference type="Proteomes" id="UP000831151"/>
    </source>
</evidence>
<dbReference type="NCBIfam" id="NF040466">
    <property type="entry name" value="ydjY_domain"/>
    <property type="match status" value="1"/>
</dbReference>
<evidence type="ECO:0000256" key="1">
    <source>
        <dbReference type="SAM" id="MobiDB-lite"/>
    </source>
</evidence>
<dbReference type="RefSeq" id="WP_249242294.1">
    <property type="nucleotide sequence ID" value="NZ_CP096649.1"/>
</dbReference>
<organism evidence="3 4">
    <name type="scientific">Fenollaria massiliensis</name>
    <dbReference type="NCBI Taxonomy" id="938288"/>
    <lineage>
        <taxon>Bacteria</taxon>
        <taxon>Bacillati</taxon>
        <taxon>Bacillota</taxon>
        <taxon>Clostridia</taxon>
        <taxon>Eubacteriales</taxon>
        <taxon>Fenollaria</taxon>
    </lineage>
</organism>
<feature type="chain" id="PRO_5039711407" evidence="2">
    <location>
        <begin position="20"/>
        <end position="242"/>
    </location>
</feature>
<protein>
    <submittedName>
        <fullName evidence="3">YdjY domain-containing protein</fullName>
    </submittedName>
</protein>
<evidence type="ECO:0000313" key="3">
    <source>
        <dbReference type="EMBL" id="UQK58710.1"/>
    </source>
</evidence>
<evidence type="ECO:0000256" key="2">
    <source>
        <dbReference type="SAM" id="SignalP"/>
    </source>
</evidence>